<accession>A0AAF0WNC5</accession>
<dbReference type="SUPFAM" id="SSF63829">
    <property type="entry name" value="Calcium-dependent phosphotriesterase"/>
    <property type="match status" value="1"/>
</dbReference>
<organism evidence="2 3">
    <name type="scientific">Daucus carota subsp. sativus</name>
    <name type="common">Carrot</name>
    <dbReference type="NCBI Taxonomy" id="79200"/>
    <lineage>
        <taxon>Eukaryota</taxon>
        <taxon>Viridiplantae</taxon>
        <taxon>Streptophyta</taxon>
        <taxon>Embryophyta</taxon>
        <taxon>Tracheophyta</taxon>
        <taxon>Spermatophyta</taxon>
        <taxon>Magnoliopsida</taxon>
        <taxon>eudicotyledons</taxon>
        <taxon>Gunneridae</taxon>
        <taxon>Pentapetalae</taxon>
        <taxon>asterids</taxon>
        <taxon>campanulids</taxon>
        <taxon>Apiales</taxon>
        <taxon>Apiaceae</taxon>
        <taxon>Apioideae</taxon>
        <taxon>Scandiceae</taxon>
        <taxon>Daucinae</taxon>
        <taxon>Daucus</taxon>
        <taxon>Daucus sect. Daucus</taxon>
    </lineage>
</organism>
<dbReference type="PANTHER" id="PTHR31672:SF13">
    <property type="entry name" value="F-BOX PROTEIN CPR30-LIKE"/>
    <property type="match status" value="1"/>
</dbReference>
<dbReference type="InterPro" id="IPR036047">
    <property type="entry name" value="F-box-like_dom_sf"/>
</dbReference>
<dbReference type="InterPro" id="IPR013187">
    <property type="entry name" value="F-box-assoc_dom_typ3"/>
</dbReference>
<dbReference type="Pfam" id="PF00646">
    <property type="entry name" value="F-box"/>
    <property type="match status" value="1"/>
</dbReference>
<dbReference type="InterPro" id="IPR001810">
    <property type="entry name" value="F-box_dom"/>
</dbReference>
<reference evidence="2" key="1">
    <citation type="journal article" date="2016" name="Nat. Genet.">
        <title>A high-quality carrot genome assembly provides new insights into carotenoid accumulation and asterid genome evolution.</title>
        <authorList>
            <person name="Iorizzo M."/>
            <person name="Ellison S."/>
            <person name="Senalik D."/>
            <person name="Zeng P."/>
            <person name="Satapoomin P."/>
            <person name="Huang J."/>
            <person name="Bowman M."/>
            <person name="Iovene M."/>
            <person name="Sanseverino W."/>
            <person name="Cavagnaro P."/>
            <person name="Yildiz M."/>
            <person name="Macko-Podgorni A."/>
            <person name="Moranska E."/>
            <person name="Grzebelus E."/>
            <person name="Grzebelus D."/>
            <person name="Ashrafi H."/>
            <person name="Zheng Z."/>
            <person name="Cheng S."/>
            <person name="Spooner D."/>
            <person name="Van Deynze A."/>
            <person name="Simon P."/>
        </authorList>
    </citation>
    <scope>NUCLEOTIDE SEQUENCE</scope>
    <source>
        <tissue evidence="2">Leaf</tissue>
    </source>
</reference>
<keyword evidence="3" id="KW-1185">Reference proteome</keyword>
<dbReference type="KEGG" id="dcr:108211736"/>
<feature type="domain" description="F-box" evidence="1">
    <location>
        <begin position="10"/>
        <end position="50"/>
    </location>
</feature>
<dbReference type="CDD" id="cd22157">
    <property type="entry name" value="F-box_AtFBW1-like"/>
    <property type="match status" value="1"/>
</dbReference>
<dbReference type="Proteomes" id="UP000077755">
    <property type="component" value="Chromosome 3"/>
</dbReference>
<sequence>MSTPTTGDMISDDLLTEILVRLPVKSLLRCKSVCKPWLSLISNPNFTKSQLKHSQSKPGADQILIVKAEDDYSRSLLHLDSPQTRTPLGHPFSRGDFSFDPQFDIVASCNGLVCVAVANGPINNNPCIYLWNPATKQSKLIPPHSLRGEIMSVALGFGFDPVADDYKVVRIVSFLSADPRAAEVYSANTNVWQKVKPDLSEGGKHYYNVPGDFPEEDEFDVSVNGFLCCLGYYGMMAFNLNTEVFTIGLKLPLTKCLDACFGDFNGTIAVITSQKSELNYTFSLWTLDDEACLHGGKVEASWTLMLSIDVDYPYPRVYGCFNSGDFVLYTQDDNCLLYNPHTKEARNAPVSISIHGRIIKYNESLVSVTGSKQVDWNAHEDNLGDQH</sequence>
<name>A0AAF0WNC5_DAUCS</name>
<evidence type="ECO:0000313" key="2">
    <source>
        <dbReference type="EMBL" id="WOG91418.1"/>
    </source>
</evidence>
<evidence type="ECO:0000259" key="1">
    <source>
        <dbReference type="SMART" id="SM00256"/>
    </source>
</evidence>
<protein>
    <recommendedName>
        <fullName evidence="1">F-box domain-containing protein</fullName>
    </recommendedName>
</protein>
<dbReference type="AlphaFoldDB" id="A0AAF0WNC5"/>
<dbReference type="InterPro" id="IPR017451">
    <property type="entry name" value="F-box-assoc_interact_dom"/>
</dbReference>
<gene>
    <name evidence="2" type="ORF">DCAR_0310667</name>
</gene>
<proteinExistence type="predicted"/>
<dbReference type="SMART" id="SM00256">
    <property type="entry name" value="FBOX"/>
    <property type="match status" value="1"/>
</dbReference>
<reference evidence="2" key="2">
    <citation type="submission" date="2022-03" db="EMBL/GenBank/DDBJ databases">
        <title>Draft title - Genomic analysis of global carrot germplasm unveils the trajectory of domestication and the origin of high carotenoid orange carrot.</title>
        <authorList>
            <person name="Iorizzo M."/>
            <person name="Ellison S."/>
            <person name="Senalik D."/>
            <person name="Macko-Podgorni A."/>
            <person name="Grzebelus D."/>
            <person name="Bostan H."/>
            <person name="Rolling W."/>
            <person name="Curaba J."/>
            <person name="Simon P."/>
        </authorList>
    </citation>
    <scope>NUCLEOTIDE SEQUENCE</scope>
    <source>
        <tissue evidence="2">Leaf</tissue>
    </source>
</reference>
<evidence type="ECO:0000313" key="3">
    <source>
        <dbReference type="Proteomes" id="UP000077755"/>
    </source>
</evidence>
<dbReference type="Pfam" id="PF08268">
    <property type="entry name" value="FBA_3"/>
    <property type="match status" value="1"/>
</dbReference>
<dbReference type="NCBIfam" id="TIGR01640">
    <property type="entry name" value="F_box_assoc_1"/>
    <property type="match status" value="1"/>
</dbReference>
<dbReference type="InterPro" id="IPR050796">
    <property type="entry name" value="SCF_F-box_component"/>
</dbReference>
<dbReference type="SUPFAM" id="SSF81383">
    <property type="entry name" value="F-box domain"/>
    <property type="match status" value="1"/>
</dbReference>
<dbReference type="PANTHER" id="PTHR31672">
    <property type="entry name" value="BNACNNG10540D PROTEIN"/>
    <property type="match status" value="1"/>
</dbReference>
<dbReference type="EMBL" id="CP093345">
    <property type="protein sequence ID" value="WOG91418.1"/>
    <property type="molecule type" value="Genomic_DNA"/>
</dbReference>
<dbReference type="Gene3D" id="1.20.1280.50">
    <property type="match status" value="1"/>
</dbReference>